<evidence type="ECO:0000313" key="2">
    <source>
        <dbReference type="Proteomes" id="UP000521872"/>
    </source>
</evidence>
<comment type="caution">
    <text evidence="1">The sequence shown here is derived from an EMBL/GenBank/DDBJ whole genome shotgun (WGS) entry which is preliminary data.</text>
</comment>
<dbReference type="GO" id="GO:0030148">
    <property type="term" value="P:sphingolipid biosynthetic process"/>
    <property type="evidence" value="ECO:0007669"/>
    <property type="project" value="TreeGrafter"/>
</dbReference>
<keyword evidence="2" id="KW-1185">Reference proteome</keyword>
<dbReference type="PANTHER" id="PTHR43550:SF3">
    <property type="entry name" value="3-KETODIHYDROSPHINGOSINE REDUCTASE"/>
    <property type="match status" value="1"/>
</dbReference>
<reference evidence="1 2" key="1">
    <citation type="submission" date="2019-12" db="EMBL/GenBank/DDBJ databases">
        <authorList>
            <person name="Floudas D."/>
            <person name="Bentzer J."/>
            <person name="Ahren D."/>
            <person name="Johansson T."/>
            <person name="Persson P."/>
            <person name="Tunlid A."/>
        </authorList>
    </citation>
    <scope>NUCLEOTIDE SEQUENCE [LARGE SCALE GENOMIC DNA]</scope>
    <source>
        <strain evidence="1 2">CBS 102.39</strain>
    </source>
</reference>
<dbReference type="GO" id="GO:0005789">
    <property type="term" value="C:endoplasmic reticulum membrane"/>
    <property type="evidence" value="ECO:0007669"/>
    <property type="project" value="TreeGrafter"/>
</dbReference>
<sequence>MLGLFSPKWNPDGKHVYIPGGSSGLGLSLAEIMAQNGAHVSIVARNRKKLDDAMALIEKSRINPAQIFQAYSLPLDSGKAATTALETVCRAHGGEAPDAVIACAGSSKPMYFVEMGEEDLVNGMVNGYWIQAWTAWAAAKKMAKEHKKGAKIVLVSSTLGYMSFVGYASYSPAKHALRGLADTLQSELMLYGVNVQIFFPPTMYTPGYEEENKTKPGITLKIESTDDGLTAEQAARSLYKGVLSGEAHITGDFITSVFRASTRGAVLRHNWLLDGLYDMVAWVAIPFWKRSVDKQVIQHREEHEQYLTNKGFFS</sequence>
<dbReference type="EMBL" id="JAACJL010000017">
    <property type="protein sequence ID" value="KAF4618821.1"/>
    <property type="molecule type" value="Genomic_DNA"/>
</dbReference>
<dbReference type="GO" id="GO:0006666">
    <property type="term" value="P:3-keto-sphinganine metabolic process"/>
    <property type="evidence" value="ECO:0007669"/>
    <property type="project" value="TreeGrafter"/>
</dbReference>
<dbReference type="Proteomes" id="UP000521872">
    <property type="component" value="Unassembled WGS sequence"/>
</dbReference>
<proteinExistence type="predicted"/>
<dbReference type="SUPFAM" id="SSF51735">
    <property type="entry name" value="NAD(P)-binding Rossmann-fold domains"/>
    <property type="match status" value="1"/>
</dbReference>
<evidence type="ECO:0008006" key="3">
    <source>
        <dbReference type="Google" id="ProtNLM"/>
    </source>
</evidence>
<evidence type="ECO:0000313" key="1">
    <source>
        <dbReference type="EMBL" id="KAF4618821.1"/>
    </source>
</evidence>
<accession>A0A8H4VQ65</accession>
<name>A0A8H4VQ65_9AGAR</name>
<dbReference type="Gene3D" id="3.40.50.720">
    <property type="entry name" value="NAD(P)-binding Rossmann-like Domain"/>
    <property type="match status" value="1"/>
</dbReference>
<dbReference type="InterPro" id="IPR002347">
    <property type="entry name" value="SDR_fam"/>
</dbReference>
<dbReference type="PANTHER" id="PTHR43550">
    <property type="entry name" value="3-KETODIHYDROSPHINGOSINE REDUCTASE"/>
    <property type="match status" value="1"/>
</dbReference>
<dbReference type="AlphaFoldDB" id="A0A8H4VQ65"/>
<dbReference type="Pfam" id="PF00106">
    <property type="entry name" value="adh_short"/>
    <property type="match status" value="1"/>
</dbReference>
<dbReference type="PRINTS" id="PR00081">
    <property type="entry name" value="GDHRDH"/>
</dbReference>
<organism evidence="1 2">
    <name type="scientific">Agrocybe pediades</name>
    <dbReference type="NCBI Taxonomy" id="84607"/>
    <lineage>
        <taxon>Eukaryota</taxon>
        <taxon>Fungi</taxon>
        <taxon>Dikarya</taxon>
        <taxon>Basidiomycota</taxon>
        <taxon>Agaricomycotina</taxon>
        <taxon>Agaricomycetes</taxon>
        <taxon>Agaricomycetidae</taxon>
        <taxon>Agaricales</taxon>
        <taxon>Agaricineae</taxon>
        <taxon>Strophariaceae</taxon>
        <taxon>Agrocybe</taxon>
    </lineage>
</organism>
<dbReference type="InterPro" id="IPR036291">
    <property type="entry name" value="NAD(P)-bd_dom_sf"/>
</dbReference>
<protein>
    <recommendedName>
        <fullName evidence="3">Oxidoreductase</fullName>
    </recommendedName>
</protein>
<dbReference type="GO" id="GO:0047560">
    <property type="term" value="F:3-dehydrosphinganine reductase activity"/>
    <property type="evidence" value="ECO:0007669"/>
    <property type="project" value="TreeGrafter"/>
</dbReference>
<gene>
    <name evidence="1" type="ORF">D9613_010085</name>
</gene>
<dbReference type="FunFam" id="3.40.50.720:FF:000468">
    <property type="entry name" value="Short-chain dehydrogenase, putative"/>
    <property type="match status" value="1"/>
</dbReference>